<keyword evidence="2" id="KW-1185">Reference proteome</keyword>
<accession>A0ABW3C335</accession>
<name>A0ABW3C335_SPHXN</name>
<dbReference type="Pfam" id="PF13692">
    <property type="entry name" value="Glyco_trans_1_4"/>
    <property type="match status" value="1"/>
</dbReference>
<dbReference type="EMBL" id="JBHTIK010000005">
    <property type="protein sequence ID" value="MFD0848388.1"/>
    <property type="molecule type" value="Genomic_DNA"/>
</dbReference>
<dbReference type="SUPFAM" id="SSF53756">
    <property type="entry name" value="UDP-Glycosyltransferase/glycogen phosphorylase"/>
    <property type="match status" value="1"/>
</dbReference>
<reference evidence="2" key="1">
    <citation type="journal article" date="2019" name="Int. J. Syst. Evol. Microbiol.">
        <title>The Global Catalogue of Microorganisms (GCM) 10K type strain sequencing project: providing services to taxonomists for standard genome sequencing and annotation.</title>
        <authorList>
            <consortium name="The Broad Institute Genomics Platform"/>
            <consortium name="The Broad Institute Genome Sequencing Center for Infectious Disease"/>
            <person name="Wu L."/>
            <person name="Ma J."/>
        </authorList>
    </citation>
    <scope>NUCLEOTIDE SEQUENCE [LARGE SCALE GENOMIC DNA]</scope>
    <source>
        <strain evidence="2">CCUG 52537</strain>
    </source>
</reference>
<dbReference type="RefSeq" id="WP_381489066.1">
    <property type="nucleotide sequence ID" value="NZ_JBHTIK010000005.1"/>
</dbReference>
<evidence type="ECO:0000313" key="2">
    <source>
        <dbReference type="Proteomes" id="UP001597124"/>
    </source>
</evidence>
<gene>
    <name evidence="1" type="ORF">ACFQ00_08630</name>
</gene>
<protein>
    <submittedName>
        <fullName evidence="1">Glycosyltransferase</fullName>
    </submittedName>
</protein>
<comment type="caution">
    <text evidence="1">The sequence shown here is derived from an EMBL/GenBank/DDBJ whole genome shotgun (WGS) entry which is preliminary data.</text>
</comment>
<sequence>MKILYVVNGYPTLKNPQFCCFVKEQVDEVAASGVDFELCNIEGRGILKYLRAIRSIREQAASCDIVHAQHMLCGLATIAAGVRKRLVTSFMSDGAANLRGKSKFLGHLMFHAASALSYRCIYKSRVPKWYEHKSICLPNGVDTERFRPIGKEESCAVLNLDATLRYALFVSAGGVSGPLRAVKRHDLFRKMLSELQSMDSRWTELLITNVGRDMVPYYFGAADVLILTSDVEGSPNAVKEALACGTAVVARDVGDVSSLLDGIPNTMCFTLETWEQARSFLVDLPDYSPDLIRSAFMHKALDKVTVNSRLIAFYEAMLASIKPR</sequence>
<evidence type="ECO:0000313" key="1">
    <source>
        <dbReference type="EMBL" id="MFD0848388.1"/>
    </source>
</evidence>
<organism evidence="1 2">
    <name type="scientific">Sphingosinicella xenopeptidilytica</name>
    <dbReference type="NCBI Taxonomy" id="364098"/>
    <lineage>
        <taxon>Bacteria</taxon>
        <taxon>Pseudomonadati</taxon>
        <taxon>Pseudomonadota</taxon>
        <taxon>Alphaproteobacteria</taxon>
        <taxon>Sphingomonadales</taxon>
        <taxon>Sphingosinicellaceae</taxon>
        <taxon>Sphingosinicella</taxon>
    </lineage>
</organism>
<dbReference type="Proteomes" id="UP001597124">
    <property type="component" value="Unassembled WGS sequence"/>
</dbReference>
<proteinExistence type="predicted"/>
<dbReference type="Gene3D" id="3.40.50.2000">
    <property type="entry name" value="Glycogen Phosphorylase B"/>
    <property type="match status" value="2"/>
</dbReference>